<dbReference type="EMBL" id="QSQT01000003">
    <property type="protein sequence ID" value="RGK57817.1"/>
    <property type="molecule type" value="Genomic_DNA"/>
</dbReference>
<gene>
    <name evidence="2" type="ORF">DXD04_03050</name>
</gene>
<proteinExistence type="predicted"/>
<dbReference type="Proteomes" id="UP000260862">
    <property type="component" value="Unassembled WGS sequence"/>
</dbReference>
<protein>
    <submittedName>
        <fullName evidence="2">PcfK-like protein</fullName>
    </submittedName>
</protein>
<dbReference type="Pfam" id="PF14058">
    <property type="entry name" value="PcfK"/>
    <property type="match status" value="1"/>
</dbReference>
<sequence length="138" mass="16059">MKGTELFKAAIQNYLEYRAMTDDLFAPRYANPAKNIEDCITYILNEVQKSGMNGFDDDEIYSMAMHYYDEDDIEIGKPISCKVMVNHHVELTEEEKQNARRKAIEQYQQMELNKLQSRAKQKSSATQTTNVQPSLFDF</sequence>
<accession>A0A3E4N6G3</accession>
<organism evidence="2 3">
    <name type="scientific">Phocaeicola plebeius</name>
    <dbReference type="NCBI Taxonomy" id="310297"/>
    <lineage>
        <taxon>Bacteria</taxon>
        <taxon>Pseudomonadati</taxon>
        <taxon>Bacteroidota</taxon>
        <taxon>Bacteroidia</taxon>
        <taxon>Bacteroidales</taxon>
        <taxon>Bacteroidaceae</taxon>
        <taxon>Phocaeicola</taxon>
    </lineage>
</organism>
<dbReference type="AlphaFoldDB" id="A0A3E4N6G3"/>
<evidence type="ECO:0000313" key="2">
    <source>
        <dbReference type="EMBL" id="RGK57817.1"/>
    </source>
</evidence>
<comment type="caution">
    <text evidence="2">The sequence shown here is derived from an EMBL/GenBank/DDBJ whole genome shotgun (WGS) entry which is preliminary data.</text>
</comment>
<dbReference type="RefSeq" id="WP_117670735.1">
    <property type="nucleotide sequence ID" value="NZ_CABOGR010000003.1"/>
</dbReference>
<dbReference type="InterPro" id="IPR025624">
    <property type="entry name" value="PcfK"/>
</dbReference>
<evidence type="ECO:0000256" key="1">
    <source>
        <dbReference type="SAM" id="MobiDB-lite"/>
    </source>
</evidence>
<keyword evidence="3" id="KW-1185">Reference proteome</keyword>
<evidence type="ECO:0000313" key="3">
    <source>
        <dbReference type="Proteomes" id="UP000260862"/>
    </source>
</evidence>
<reference evidence="2 3" key="1">
    <citation type="submission" date="2018-08" db="EMBL/GenBank/DDBJ databases">
        <title>A genome reference for cultivated species of the human gut microbiota.</title>
        <authorList>
            <person name="Zou Y."/>
            <person name="Xue W."/>
            <person name="Luo G."/>
        </authorList>
    </citation>
    <scope>NUCLEOTIDE SEQUENCE [LARGE SCALE GENOMIC DNA]</scope>
    <source>
        <strain evidence="2 3">TF10-3AC</strain>
    </source>
</reference>
<feature type="region of interest" description="Disordered" evidence="1">
    <location>
        <begin position="117"/>
        <end position="138"/>
    </location>
</feature>
<name>A0A3E4N6G3_9BACT</name>